<dbReference type="AlphaFoldDB" id="A0A8X8WYY4"/>
<evidence type="ECO:0000256" key="3">
    <source>
        <dbReference type="ARBA" id="ARBA00022723"/>
    </source>
</evidence>
<dbReference type="FunFam" id="2.60.120.330:FF:000007">
    <property type="entry name" value="Protein DMR6-like oxygenase 2"/>
    <property type="match status" value="1"/>
</dbReference>
<gene>
    <name evidence="10" type="ORF">SASPL_135481</name>
</gene>
<dbReference type="GO" id="GO:0002238">
    <property type="term" value="P:response to molecule of fungal origin"/>
    <property type="evidence" value="ECO:0007669"/>
    <property type="project" value="UniProtKB-ARBA"/>
</dbReference>
<dbReference type="InterPro" id="IPR005123">
    <property type="entry name" value="Oxoglu/Fe-dep_dioxygenase_dom"/>
</dbReference>
<dbReference type="Pfam" id="PF03171">
    <property type="entry name" value="2OG-FeII_Oxy"/>
    <property type="match status" value="1"/>
</dbReference>
<comment type="similarity">
    <text evidence="2 8">Belongs to the iron/ascorbate-dependent oxidoreductase family.</text>
</comment>
<organism evidence="10">
    <name type="scientific">Salvia splendens</name>
    <name type="common">Scarlet sage</name>
    <dbReference type="NCBI Taxonomy" id="180675"/>
    <lineage>
        <taxon>Eukaryota</taxon>
        <taxon>Viridiplantae</taxon>
        <taxon>Streptophyta</taxon>
        <taxon>Embryophyta</taxon>
        <taxon>Tracheophyta</taxon>
        <taxon>Spermatophyta</taxon>
        <taxon>Magnoliopsida</taxon>
        <taxon>eudicotyledons</taxon>
        <taxon>Gunneridae</taxon>
        <taxon>Pentapetalae</taxon>
        <taxon>asterids</taxon>
        <taxon>lamiids</taxon>
        <taxon>Lamiales</taxon>
        <taxon>Lamiaceae</taxon>
        <taxon>Nepetoideae</taxon>
        <taxon>Mentheae</taxon>
        <taxon>Salviinae</taxon>
        <taxon>Salvia</taxon>
        <taxon>Salvia subgen. Calosphace</taxon>
        <taxon>core Calosphace</taxon>
    </lineage>
</organism>
<dbReference type="Gene3D" id="2.60.120.330">
    <property type="entry name" value="B-lactam Antibiotic, Isopenicillin N Synthase, Chain"/>
    <property type="match status" value="1"/>
</dbReference>
<sequence length="445" mass="49694">MTSSCFPVLTSAGLRWHQSTVIACNSSSVTTCKQVKLGLLIGSGRQCLSDSFFIGTQHQSVNTKGIFERSIPQSGSYPPCPLCKLPKPQTGDVFRRLSRACSTIVKLGAMETKVISGVEFSSLPSSYIRPESDRPRLSEVSECNDVPVIDLGCKDRGLLVKQIGDACREYGFFQVINHGLSKELADSMVKVAHEFFSLSVEEKMKLYSDDPSKTMRLSTSFNVRKETVHNWRDYLRLHCYPLEKYAPEWPSNPSSFTDIVSAYCIEARALGFRLQEAISESLGLQKDILKDVLGEQGQHMAINYYPACPEPDLTYGLPAHTDPNALTILLQDLQVSGLQVLKDGKWLAIKPQPDAFVINLGDQIQALSNGKYRSVWHRAVVNANRARLSVASFLCPCDSANISAPKELTTGNDQAVYTDFTYAEYYKKFWSRNLDQEHCLELFKN</sequence>
<evidence type="ECO:0000256" key="4">
    <source>
        <dbReference type="ARBA" id="ARBA00022964"/>
    </source>
</evidence>
<keyword evidence="6 8" id="KW-0408">Iron</keyword>
<dbReference type="PANTHER" id="PTHR47991">
    <property type="entry name" value="OXOGLUTARATE/IRON-DEPENDENT DIOXYGENASE"/>
    <property type="match status" value="1"/>
</dbReference>
<dbReference type="PROSITE" id="PS51471">
    <property type="entry name" value="FE2OG_OXY"/>
    <property type="match status" value="1"/>
</dbReference>
<dbReference type="GO" id="GO:0046872">
    <property type="term" value="F:metal ion binding"/>
    <property type="evidence" value="ECO:0007669"/>
    <property type="project" value="UniProtKB-KW"/>
</dbReference>
<dbReference type="GO" id="GO:0016706">
    <property type="term" value="F:2-oxoglutarate-dependent dioxygenase activity"/>
    <property type="evidence" value="ECO:0007669"/>
    <property type="project" value="UniProtKB-ARBA"/>
</dbReference>
<evidence type="ECO:0000256" key="7">
    <source>
        <dbReference type="ARBA" id="ARBA00052233"/>
    </source>
</evidence>
<dbReference type="GO" id="GO:0009805">
    <property type="term" value="P:coumarin biosynthetic process"/>
    <property type="evidence" value="ECO:0007669"/>
    <property type="project" value="UniProtKB-ARBA"/>
</dbReference>
<accession>A0A8X8WYY4</accession>
<evidence type="ECO:0000256" key="1">
    <source>
        <dbReference type="ARBA" id="ARBA00001961"/>
    </source>
</evidence>
<dbReference type="GO" id="GO:0002229">
    <property type="term" value="P:defense response to oomycetes"/>
    <property type="evidence" value="ECO:0007669"/>
    <property type="project" value="UniProtKB-ARBA"/>
</dbReference>
<keyword evidence="3 8" id="KW-0479">Metal-binding</keyword>
<evidence type="ECO:0000256" key="8">
    <source>
        <dbReference type="RuleBase" id="RU003682"/>
    </source>
</evidence>
<reference evidence="10" key="1">
    <citation type="submission" date="2018-01" db="EMBL/GenBank/DDBJ databases">
        <authorList>
            <person name="Mao J.F."/>
        </authorList>
    </citation>
    <scope>NUCLEOTIDE SEQUENCE</scope>
    <source>
        <strain evidence="10">Huo1</strain>
        <tissue evidence="10">Leaf</tissue>
    </source>
</reference>
<dbReference type="InterPro" id="IPR050295">
    <property type="entry name" value="Plant_2OG-oxidoreductases"/>
</dbReference>
<keyword evidence="5 8" id="KW-0560">Oxidoreductase</keyword>
<comment type="cofactor">
    <cofactor evidence="1">
        <name>L-ascorbate</name>
        <dbReference type="ChEBI" id="CHEBI:38290"/>
    </cofactor>
</comment>
<keyword evidence="4" id="KW-0223">Dioxygenase</keyword>
<evidence type="ECO:0000256" key="6">
    <source>
        <dbReference type="ARBA" id="ARBA00023004"/>
    </source>
</evidence>
<reference evidence="10" key="2">
    <citation type="submission" date="2020-08" db="EMBL/GenBank/DDBJ databases">
        <title>Plant Genome Project.</title>
        <authorList>
            <person name="Zhang R.-G."/>
        </authorList>
    </citation>
    <scope>NUCLEOTIDE SEQUENCE</scope>
    <source>
        <strain evidence="10">Huo1</strain>
        <tissue evidence="10">Leaf</tissue>
    </source>
</reference>
<dbReference type="EMBL" id="PNBA02000013">
    <property type="protein sequence ID" value="KAG6403264.1"/>
    <property type="molecule type" value="Genomic_DNA"/>
</dbReference>
<protein>
    <recommendedName>
        <fullName evidence="9">Fe2OG dioxygenase domain-containing protein</fullName>
    </recommendedName>
</protein>
<evidence type="ECO:0000256" key="2">
    <source>
        <dbReference type="ARBA" id="ARBA00008056"/>
    </source>
</evidence>
<feature type="domain" description="Fe2OG dioxygenase" evidence="9">
    <location>
        <begin position="296"/>
        <end position="396"/>
    </location>
</feature>
<dbReference type="InterPro" id="IPR027443">
    <property type="entry name" value="IPNS-like_sf"/>
</dbReference>
<keyword evidence="11" id="KW-1185">Reference proteome</keyword>
<evidence type="ECO:0000256" key="5">
    <source>
        <dbReference type="ARBA" id="ARBA00023002"/>
    </source>
</evidence>
<evidence type="ECO:0000313" key="11">
    <source>
        <dbReference type="Proteomes" id="UP000298416"/>
    </source>
</evidence>
<name>A0A8X8WYY4_SALSN</name>
<dbReference type="InterPro" id="IPR044861">
    <property type="entry name" value="IPNS-like_FE2OG_OXY"/>
</dbReference>
<evidence type="ECO:0000313" key="10">
    <source>
        <dbReference type="EMBL" id="KAG6403264.1"/>
    </source>
</evidence>
<dbReference type="Proteomes" id="UP000298416">
    <property type="component" value="Unassembled WGS sequence"/>
</dbReference>
<proteinExistence type="inferred from homology"/>
<comment type="caution">
    <text evidence="10">The sequence shown here is derived from an EMBL/GenBank/DDBJ whole genome shotgun (WGS) entry which is preliminary data.</text>
</comment>
<comment type="catalytic activity">
    <reaction evidence="7">
        <text>salicylate + NADH + O2 + H(+) = 2,3-dihydroxybenzoate + NAD(+) + H2O</text>
        <dbReference type="Rhea" id="RHEA:51792"/>
        <dbReference type="ChEBI" id="CHEBI:15377"/>
        <dbReference type="ChEBI" id="CHEBI:15378"/>
        <dbReference type="ChEBI" id="CHEBI:15379"/>
        <dbReference type="ChEBI" id="CHEBI:30762"/>
        <dbReference type="ChEBI" id="CHEBI:36654"/>
        <dbReference type="ChEBI" id="CHEBI:57540"/>
        <dbReference type="ChEBI" id="CHEBI:57945"/>
    </reaction>
</comment>
<dbReference type="InterPro" id="IPR026992">
    <property type="entry name" value="DIOX_N"/>
</dbReference>
<evidence type="ECO:0000259" key="9">
    <source>
        <dbReference type="PROSITE" id="PS51471"/>
    </source>
</evidence>
<dbReference type="SUPFAM" id="SSF51197">
    <property type="entry name" value="Clavaminate synthase-like"/>
    <property type="match status" value="1"/>
</dbReference>
<dbReference type="Pfam" id="PF14226">
    <property type="entry name" value="DIOX_N"/>
    <property type="match status" value="1"/>
</dbReference>